<evidence type="ECO:0000256" key="7">
    <source>
        <dbReference type="ARBA" id="ARBA00022824"/>
    </source>
</evidence>
<dbReference type="EC" id="3.1.-.-" evidence="13"/>
<dbReference type="GO" id="GO:0006888">
    <property type="term" value="P:endoplasmic reticulum to Golgi vesicle-mediated transport"/>
    <property type="evidence" value="ECO:0007669"/>
    <property type="project" value="TreeGrafter"/>
</dbReference>
<proteinExistence type="inferred from homology"/>
<comment type="similarity">
    <text evidence="2 13">Belongs to the GPI inositol-deacylase family.</text>
</comment>
<sequence length="931" mass="102745">MLPFLIFRSLCFCWQRVSLPRRVARLYPAYGLYLYGEGLYAQETRALKLSGAPVLFLPGNAGSYKQGEGNGSHRFPHEFKGFSWNDAKRVDGFLLSDWLPPSCDAARSLGSVALRKAENMEGGVHLNVFTVDFNEELVALYGGSLLRQTHFLHESIKAILRLYKLKTPPQSVALVGHSMGGVVARALFTLPRFNPHLVSLIITQASPHMAPVLALDPYLLDFYTAVRQKWVNQAAQLRNITVLSVGGGYRDYQVRSGLTSLPCPPGDPNKLSLVVTAVPRTWVSTDHLSIVWCKELVLATVRAFFDLIDAQTRQFTDDPERRRSILNHHFIRHPVRMPRDVQDTSVPILDVPEAWSEVNSLRLSYRTPKEGQLKYFLFALPSRRNAYSHFYCRSNNLETSSWVFGCLHGNASSCGRAVDLSMGTELLPAYKVLVLSLADLSSFTHLVVSASNLNSKQFTVECEWQREESLTRPVSVPHVLSFGFQASDVTVNSSGLLHNIQLLHFHQVYQAFRISVVSHCRGTRDRLPGVYRMRVPWFREDSFTTASAPSATEMSGMLHTSRPDNSSSVLLQLHTAPNCQYKVSVRTSFPKVLGQVLRFCGPLVPVYTAVALLLACGGQLSSILASGRAADMSEAVGGALQLHKVNLPVYLLHILLSCCRDLLPPEDALPPTPPDEALPEWAESGEEWRHLLAPLLYVLGATVAFWASALLRLLVRLASLLLAPLHRPSVSRGAGTLRLRTRLLLAVCLAAAGSTSCGALAIAAASLLHLNRVLRLQMTERSLSHMLNLAPRKQKPAANGAPEAGEHGLLSEGALQEVRDDLQLHLSLAALLLLPAMLSAPSLLHWSRSLRFCTRLDPDPCWLHSVPLVCVSLLLINCNTLQLSNSRLLPLVSCLPLPLAVTMATFSSLHLYRIVYFLSAVLVPLGVCCVL</sequence>
<reference evidence="17" key="1">
    <citation type="submission" date="2013-11" db="EMBL/GenBank/DDBJ databases">
        <title>The genomic landscape of the Guanapo guppy.</title>
        <authorList>
            <person name="Kuenstner A."/>
            <person name="Dreyer C."/>
        </authorList>
    </citation>
    <scope>NUCLEOTIDE SEQUENCE</scope>
    <source>
        <strain evidence="17">Guanapo</strain>
    </source>
</reference>
<dbReference type="InterPro" id="IPR012908">
    <property type="entry name" value="PGAP1-ab_dom-like"/>
</dbReference>
<keyword evidence="7 13" id="KW-0256">Endoplasmic reticulum</keyword>
<comment type="function">
    <text evidence="12 13">GPI inositol-deacylase that catalyzes the remove of the acyl chain linked to the 2-OH position of inositol ring from the GPI-anchored protein (GPI-AP) in the endoplasmic reticulum. Initiates the post-attachment remodeling phase of GPI-AP biogenesis and participates in endoplasmic reticulum (ER)-to-Golgi transport of GPI-anchored protein.</text>
</comment>
<keyword evidence="11" id="KW-0325">Glycoprotein</keyword>
<dbReference type="InterPro" id="IPR029058">
    <property type="entry name" value="AB_hydrolase_fold"/>
</dbReference>
<accession>A0A3P9MXA4</accession>
<evidence type="ECO:0000256" key="6">
    <source>
        <dbReference type="ARBA" id="ARBA00022801"/>
    </source>
</evidence>
<keyword evidence="4 13" id="KW-0813">Transport</keyword>
<feature type="domain" description="GPI inositol-deacylase transmembrane" evidence="15">
    <location>
        <begin position="606"/>
        <end position="929"/>
    </location>
</feature>
<evidence type="ECO:0000256" key="12">
    <source>
        <dbReference type="ARBA" id="ARBA00093318"/>
    </source>
</evidence>
<dbReference type="FunFam" id="3.40.50.1820:FF:000026">
    <property type="entry name" value="GPI inositol-deacylase"/>
    <property type="match status" value="1"/>
</dbReference>
<dbReference type="OMA" id="YGLYYYY"/>
<dbReference type="GO" id="GO:0015031">
    <property type="term" value="P:protein transport"/>
    <property type="evidence" value="ECO:0007669"/>
    <property type="project" value="UniProtKB-KW"/>
</dbReference>
<dbReference type="PANTHER" id="PTHR15495:SF7">
    <property type="entry name" value="GPI INOSITOL-DEACYLASE"/>
    <property type="match status" value="1"/>
</dbReference>
<evidence type="ECO:0000259" key="15">
    <source>
        <dbReference type="Pfam" id="PF25140"/>
    </source>
</evidence>
<feature type="transmembrane region" description="Helical" evidence="13">
    <location>
        <begin position="888"/>
        <end position="906"/>
    </location>
</feature>
<dbReference type="Pfam" id="PF25140">
    <property type="entry name" value="PGAP1_TMD"/>
    <property type="match status" value="1"/>
</dbReference>
<evidence type="ECO:0000256" key="4">
    <source>
        <dbReference type="ARBA" id="ARBA00022448"/>
    </source>
</evidence>
<keyword evidence="10 13" id="KW-0472">Membrane</keyword>
<dbReference type="InterPro" id="IPR039529">
    <property type="entry name" value="PGAP1/BST1"/>
</dbReference>
<reference evidence="16" key="2">
    <citation type="submission" date="2025-08" db="UniProtKB">
        <authorList>
            <consortium name="Ensembl"/>
        </authorList>
    </citation>
    <scope>IDENTIFICATION</scope>
    <source>
        <strain evidence="16">Guanapo</strain>
    </source>
</reference>
<dbReference type="PANTHER" id="PTHR15495">
    <property type="entry name" value="NEGATIVE REGULATOR OF VESICLE FORMATION-RELATED"/>
    <property type="match status" value="1"/>
</dbReference>
<feature type="transmembrane region" description="Helical" evidence="13">
    <location>
        <begin position="824"/>
        <end position="842"/>
    </location>
</feature>
<dbReference type="AlphaFoldDB" id="A0A3P9MXA4"/>
<dbReference type="Gene3D" id="3.40.50.1820">
    <property type="entry name" value="alpha/beta hydrolase"/>
    <property type="match status" value="1"/>
</dbReference>
<keyword evidence="6 13" id="KW-0378">Hydrolase</keyword>
<evidence type="ECO:0000256" key="1">
    <source>
        <dbReference type="ARBA" id="ARBA00004477"/>
    </source>
</evidence>
<reference evidence="16" key="3">
    <citation type="submission" date="2025-09" db="UniProtKB">
        <authorList>
            <consortium name="Ensembl"/>
        </authorList>
    </citation>
    <scope>IDENTIFICATION</scope>
    <source>
        <strain evidence="16">Guanapo</strain>
    </source>
</reference>
<name>A0A3P9MXA4_POERE</name>
<dbReference type="Bgee" id="ENSPREG00000001433">
    <property type="expression patterns" value="Expressed in caudal fin and 1 other cell type or tissue"/>
</dbReference>
<dbReference type="STRING" id="8081.ENSPREP00000001956"/>
<keyword evidence="8 13" id="KW-0653">Protein transport</keyword>
<evidence type="ECO:0000256" key="5">
    <source>
        <dbReference type="ARBA" id="ARBA00022692"/>
    </source>
</evidence>
<keyword evidence="17" id="KW-1185">Reference proteome</keyword>
<feature type="transmembrane region" description="Helical" evidence="13">
    <location>
        <begin position="695"/>
        <end position="723"/>
    </location>
</feature>
<dbReference type="Pfam" id="PF07819">
    <property type="entry name" value="PGAP1"/>
    <property type="match status" value="1"/>
</dbReference>
<protein>
    <recommendedName>
        <fullName evidence="3 13">GPI inositol-deacylase</fullName>
        <ecNumber evidence="13">3.1.-.-</ecNumber>
    </recommendedName>
</protein>
<evidence type="ECO:0000313" key="16">
    <source>
        <dbReference type="Ensembl" id="ENSPREP00000001956.1"/>
    </source>
</evidence>
<evidence type="ECO:0000256" key="10">
    <source>
        <dbReference type="ARBA" id="ARBA00023136"/>
    </source>
</evidence>
<organism evidence="16 17">
    <name type="scientific">Poecilia reticulata</name>
    <name type="common">Guppy</name>
    <name type="synonym">Acanthophacelus reticulatus</name>
    <dbReference type="NCBI Taxonomy" id="8081"/>
    <lineage>
        <taxon>Eukaryota</taxon>
        <taxon>Metazoa</taxon>
        <taxon>Chordata</taxon>
        <taxon>Craniata</taxon>
        <taxon>Vertebrata</taxon>
        <taxon>Euteleostomi</taxon>
        <taxon>Actinopterygii</taxon>
        <taxon>Neopterygii</taxon>
        <taxon>Teleostei</taxon>
        <taxon>Neoteleostei</taxon>
        <taxon>Acanthomorphata</taxon>
        <taxon>Ovalentaria</taxon>
        <taxon>Atherinomorphae</taxon>
        <taxon>Cyprinodontiformes</taxon>
        <taxon>Poeciliidae</taxon>
        <taxon>Poeciliinae</taxon>
        <taxon>Poecilia</taxon>
    </lineage>
</organism>
<evidence type="ECO:0000259" key="14">
    <source>
        <dbReference type="Pfam" id="PF07819"/>
    </source>
</evidence>
<feature type="domain" description="GPI inositol-deacylase PGAP1-like alpha/beta" evidence="14">
    <location>
        <begin position="49"/>
        <end position="306"/>
    </location>
</feature>
<dbReference type="GO" id="GO:0005789">
    <property type="term" value="C:endoplasmic reticulum membrane"/>
    <property type="evidence" value="ECO:0007669"/>
    <property type="project" value="UniProtKB-SubCell"/>
</dbReference>
<feature type="transmembrane region" description="Helical" evidence="13">
    <location>
        <begin position="912"/>
        <end position="930"/>
    </location>
</feature>
<feature type="transmembrane region" description="Helical" evidence="13">
    <location>
        <begin position="743"/>
        <end position="768"/>
    </location>
</feature>
<dbReference type="SUPFAM" id="SSF53474">
    <property type="entry name" value="alpha/beta-Hydrolases"/>
    <property type="match status" value="1"/>
</dbReference>
<evidence type="ECO:0000313" key="17">
    <source>
        <dbReference type="Proteomes" id="UP000242638"/>
    </source>
</evidence>
<dbReference type="GO" id="GO:0050185">
    <property type="term" value="F:phosphatidylinositol deacylase activity"/>
    <property type="evidence" value="ECO:0007669"/>
    <property type="project" value="TreeGrafter"/>
</dbReference>
<keyword evidence="9 13" id="KW-1133">Transmembrane helix</keyword>
<dbReference type="InterPro" id="IPR056824">
    <property type="entry name" value="PGAP1_TMD"/>
</dbReference>
<dbReference type="GeneTree" id="ENSGT00390000016484"/>
<dbReference type="Ensembl" id="ENSPRET00000002000.1">
    <property type="protein sequence ID" value="ENSPREP00000001956.1"/>
    <property type="gene ID" value="ENSPREG00000001433.1"/>
</dbReference>
<comment type="caution">
    <text evidence="13">Lacks conserved residue(s) required for the propagation of feature annotation.</text>
</comment>
<dbReference type="Proteomes" id="UP000242638">
    <property type="component" value="Unassembled WGS sequence"/>
</dbReference>
<evidence type="ECO:0000256" key="2">
    <source>
        <dbReference type="ARBA" id="ARBA00006931"/>
    </source>
</evidence>
<comment type="subcellular location">
    <subcellularLocation>
        <location evidence="1">Endoplasmic reticulum membrane</location>
        <topology evidence="1">Multi-pass membrane protein</topology>
    </subcellularLocation>
</comment>
<evidence type="ECO:0000256" key="8">
    <source>
        <dbReference type="ARBA" id="ARBA00022927"/>
    </source>
</evidence>
<dbReference type="Pfam" id="PF24660">
    <property type="entry name" value="PGAP1_3rd"/>
    <property type="match status" value="1"/>
</dbReference>
<evidence type="ECO:0000256" key="13">
    <source>
        <dbReference type="RuleBase" id="RU365011"/>
    </source>
</evidence>
<evidence type="ECO:0000256" key="3">
    <source>
        <dbReference type="ARBA" id="ARBA00015856"/>
    </source>
</evidence>
<dbReference type="GO" id="GO:0006505">
    <property type="term" value="P:GPI anchor metabolic process"/>
    <property type="evidence" value="ECO:0007669"/>
    <property type="project" value="TreeGrafter"/>
</dbReference>
<keyword evidence="5 13" id="KW-0812">Transmembrane</keyword>
<evidence type="ECO:0000256" key="9">
    <source>
        <dbReference type="ARBA" id="ARBA00022989"/>
    </source>
</evidence>
<evidence type="ECO:0000256" key="11">
    <source>
        <dbReference type="ARBA" id="ARBA00023180"/>
    </source>
</evidence>